<dbReference type="EMBL" id="MN740288">
    <property type="protein sequence ID" value="QHT98172.1"/>
    <property type="molecule type" value="Genomic_DNA"/>
</dbReference>
<reference evidence="1" key="1">
    <citation type="journal article" date="2020" name="Nature">
        <title>Giant virus diversity and host interactions through global metagenomics.</title>
        <authorList>
            <person name="Schulz F."/>
            <person name="Roux S."/>
            <person name="Paez-Espino D."/>
            <person name="Jungbluth S."/>
            <person name="Walsh D.A."/>
            <person name="Denef V.J."/>
            <person name="McMahon K.D."/>
            <person name="Konstantinidis K.T."/>
            <person name="Eloe-Fadrosh E.A."/>
            <person name="Kyrpides N.C."/>
            <person name="Woyke T."/>
        </authorList>
    </citation>
    <scope>NUCLEOTIDE SEQUENCE</scope>
    <source>
        <strain evidence="1">GVMAG-M-3300025626-8</strain>
    </source>
</reference>
<dbReference type="SUPFAM" id="SSF140860">
    <property type="entry name" value="Pseudo ankyrin repeat-like"/>
    <property type="match status" value="1"/>
</dbReference>
<sequence length="261" mass="28849">MLFTTAPMAGPPPHILHPGVLPGNNCPKDLVKPLVDFAVHLGTCVATRGIPKGRYEDNDVLLNPNPNSKPLSLTEKLPDDLLEIVLEHATVKGLELALKQTCTAFKKCMPTQTSKRAFDPNVVQSVVLLTWARENGCAWYASICAAAAKGGHLDCLKYAHEHGCPWDERTCAEAAKEGHLDCLKYAHEHGCPWDGHTLFNALGGHAFVNGLRCERFESHVDCFKYAYNNGCSWDDTTSFWNVFGTEMRQRILAGYGLYVHD</sequence>
<evidence type="ECO:0000313" key="1">
    <source>
        <dbReference type="EMBL" id="QHT98172.1"/>
    </source>
</evidence>
<proteinExistence type="predicted"/>
<dbReference type="AlphaFoldDB" id="A0A6C0IYQ2"/>
<dbReference type="Gene3D" id="1.25.40.20">
    <property type="entry name" value="Ankyrin repeat-containing domain"/>
    <property type="match status" value="1"/>
</dbReference>
<dbReference type="PANTHER" id="PTHR46586">
    <property type="entry name" value="ANKYRIN REPEAT-CONTAINING PROTEIN"/>
    <property type="match status" value="1"/>
</dbReference>
<dbReference type="PANTHER" id="PTHR46586:SF3">
    <property type="entry name" value="ANKYRIN REPEAT-CONTAINING PROTEIN"/>
    <property type="match status" value="1"/>
</dbReference>
<dbReference type="InterPro" id="IPR052050">
    <property type="entry name" value="SecEffector_AnkRepeat"/>
</dbReference>
<protein>
    <recommendedName>
        <fullName evidence="2">F-box domain-containing protein</fullName>
    </recommendedName>
</protein>
<accession>A0A6C0IYQ2</accession>
<name>A0A6C0IYQ2_9ZZZZ</name>
<organism evidence="1">
    <name type="scientific">viral metagenome</name>
    <dbReference type="NCBI Taxonomy" id="1070528"/>
    <lineage>
        <taxon>unclassified sequences</taxon>
        <taxon>metagenomes</taxon>
        <taxon>organismal metagenomes</taxon>
    </lineage>
</organism>
<dbReference type="InterPro" id="IPR036770">
    <property type="entry name" value="Ankyrin_rpt-contain_sf"/>
</dbReference>
<evidence type="ECO:0008006" key="2">
    <source>
        <dbReference type="Google" id="ProtNLM"/>
    </source>
</evidence>